<dbReference type="SMART" id="SM00233">
    <property type="entry name" value="PH"/>
    <property type="match status" value="2"/>
</dbReference>
<dbReference type="GO" id="GO:0005085">
    <property type="term" value="F:guanyl-nucleotide exchange factor activity"/>
    <property type="evidence" value="ECO:0007669"/>
    <property type="project" value="UniProtKB-KW"/>
</dbReference>
<organism evidence="15 16">
    <name type="scientific">Acipenser ruthenus</name>
    <name type="common">Sterlet sturgeon</name>
    <dbReference type="NCBI Taxonomy" id="7906"/>
    <lineage>
        <taxon>Eukaryota</taxon>
        <taxon>Metazoa</taxon>
        <taxon>Chordata</taxon>
        <taxon>Craniata</taxon>
        <taxon>Vertebrata</taxon>
        <taxon>Euteleostomi</taxon>
        <taxon>Actinopterygii</taxon>
        <taxon>Chondrostei</taxon>
        <taxon>Acipenseriformes</taxon>
        <taxon>Acipenseridae</taxon>
        <taxon>Acipenser</taxon>
    </lineage>
</organism>
<keyword evidence="7 10" id="KW-0863">Zinc-finger</keyword>
<keyword evidence="2" id="KW-0963">Cytoplasm</keyword>
<evidence type="ECO:0000256" key="3">
    <source>
        <dbReference type="ARBA" id="ARBA00022553"/>
    </source>
</evidence>
<dbReference type="CDD" id="cd13236">
    <property type="entry name" value="PH2_FGD1-4"/>
    <property type="match status" value="1"/>
</dbReference>
<dbReference type="Pfam" id="PF00169">
    <property type="entry name" value="PH"/>
    <property type="match status" value="2"/>
</dbReference>
<dbReference type="InterPro" id="IPR000306">
    <property type="entry name" value="Znf_FYVE"/>
</dbReference>
<feature type="domain" description="PH" evidence="12">
    <location>
        <begin position="609"/>
        <end position="706"/>
    </location>
</feature>
<evidence type="ECO:0000256" key="9">
    <source>
        <dbReference type="ARBA" id="ARBA00023212"/>
    </source>
</evidence>
<evidence type="ECO:0000256" key="10">
    <source>
        <dbReference type="PROSITE-ProRule" id="PRU00091"/>
    </source>
</evidence>
<evidence type="ECO:0000256" key="11">
    <source>
        <dbReference type="SAM" id="MobiDB-lite"/>
    </source>
</evidence>
<comment type="subcellular location">
    <subcellularLocation>
        <location evidence="1">Cytoplasm</location>
        <location evidence="1">Cytoskeleton</location>
    </subcellularLocation>
</comment>
<proteinExistence type="predicted"/>
<dbReference type="Pfam" id="PF00621">
    <property type="entry name" value="RhoGEF"/>
    <property type="match status" value="1"/>
</dbReference>
<evidence type="ECO:0000256" key="4">
    <source>
        <dbReference type="ARBA" id="ARBA00022658"/>
    </source>
</evidence>
<dbReference type="SUPFAM" id="SSF48065">
    <property type="entry name" value="DBL homology domain (DH-domain)"/>
    <property type="match status" value="1"/>
</dbReference>
<feature type="domain" description="PH" evidence="12">
    <location>
        <begin position="363"/>
        <end position="483"/>
    </location>
</feature>
<evidence type="ECO:0000256" key="8">
    <source>
        <dbReference type="ARBA" id="ARBA00022833"/>
    </source>
</evidence>
<feature type="domain" description="FYVE-type" evidence="14">
    <location>
        <begin position="522"/>
        <end position="582"/>
    </location>
</feature>
<keyword evidence="9" id="KW-0206">Cytoskeleton</keyword>
<dbReference type="PROSITE" id="PS50003">
    <property type="entry name" value="PH_DOMAIN"/>
    <property type="match status" value="2"/>
</dbReference>
<keyword evidence="6" id="KW-0677">Repeat</keyword>
<evidence type="ECO:0000313" key="15">
    <source>
        <dbReference type="EMBL" id="RXM27888.1"/>
    </source>
</evidence>
<keyword evidence="4" id="KW-0344">Guanine-nucleotide releasing factor</keyword>
<dbReference type="SUPFAM" id="SSF50729">
    <property type="entry name" value="PH domain-like"/>
    <property type="match status" value="2"/>
</dbReference>
<name>A0A444TYB1_ACIRT</name>
<evidence type="ECO:0000256" key="2">
    <source>
        <dbReference type="ARBA" id="ARBA00022490"/>
    </source>
</evidence>
<dbReference type="FunFam" id="2.30.29.30:FF:000102">
    <property type="entry name" value="FYVE, RhoGEF and PH domain-containing protein 4"/>
    <property type="match status" value="1"/>
</dbReference>
<feature type="compositionally biased region" description="Basic and acidic residues" evidence="11">
    <location>
        <begin position="310"/>
        <end position="323"/>
    </location>
</feature>
<feature type="compositionally biased region" description="Polar residues" evidence="11">
    <location>
        <begin position="263"/>
        <end position="285"/>
    </location>
</feature>
<dbReference type="SMART" id="SM00064">
    <property type="entry name" value="FYVE"/>
    <property type="match status" value="1"/>
</dbReference>
<evidence type="ECO:0000256" key="7">
    <source>
        <dbReference type="ARBA" id="ARBA00022771"/>
    </source>
</evidence>
<feature type="compositionally biased region" description="Low complexity" evidence="11">
    <location>
        <begin position="718"/>
        <end position="731"/>
    </location>
</feature>
<dbReference type="InterPro" id="IPR035941">
    <property type="entry name" value="FGD1-4_PH2"/>
</dbReference>
<keyword evidence="5" id="KW-0479">Metal-binding</keyword>
<feature type="compositionally biased region" description="Polar residues" evidence="11">
    <location>
        <begin position="107"/>
        <end position="125"/>
    </location>
</feature>
<dbReference type="EMBL" id="SCEB01215751">
    <property type="protein sequence ID" value="RXM27888.1"/>
    <property type="molecule type" value="Genomic_DNA"/>
</dbReference>
<evidence type="ECO:0000256" key="5">
    <source>
        <dbReference type="ARBA" id="ARBA00022723"/>
    </source>
</evidence>
<sequence length="731" mass="81002">MTRIGQVLETAIVSSCSSEKKGKPHCFSSHPQVPDEGACVVLKVSQTKVGSSPKPPLPEHKPATPNSWIAQSAGRRDASGINRGSPTCRIACQTSSPKPLVPPKPSALQSPGTGLTNQSSGSKAPQSERGRMEETPPAPQGGPRGKVSHLISHFEGSSPCEARKDGTPAANTPKSLVKQHSATSKSWLSSHYPRQKSDPVRCNHSTDAASEPQDSQKHTTNGVVAQMEVTDKEEMPPSSFERPAQQDSTTADSALVNGDRGDLSTQTTNACKGQAKNSISRTPDSQAIAPLDTEPGVCVDGTSTDGSEPELEKTEEPENEQNNKKVDTMEIKETNEQKIYKIARELLQTERAYVTRVNLLDQKQEVCGSLTLQHHMLEPVQRVPRYEMLLKDYLKKLPQESSDRKDAEINNMLLYCVPKFSLVGQKFTVRNRVGIDGMKVLETLNEDYPHTFQVSGKERTLELQASSEQDKIDWIKAFQKTIDIFNQKNETFKMAIAKELEEHPLEVSTAELGKRAPRWIRDNEVTMCMKCKEPFNALTRRRHHCRACGYVVCWKCSDHKVPLEYDNNKINKVCKDCYLILMGRSDSEEKNDSKKKGILEIEAAEVSGNSIICGFLQYLEKTKPWQKAWCVIPKNEALVLYLYGAPQDVKAQATIPLLGYMVEESQRSGDLPHSFKLTQSKSVHSFSAESEDLKNKWLKVIKLAVKGDFTKPEPEPSADPAASLESPPDSL</sequence>
<dbReference type="GO" id="GO:0008270">
    <property type="term" value="F:zinc ion binding"/>
    <property type="evidence" value="ECO:0007669"/>
    <property type="project" value="UniProtKB-KW"/>
</dbReference>
<evidence type="ECO:0000259" key="13">
    <source>
        <dbReference type="PROSITE" id="PS50010"/>
    </source>
</evidence>
<dbReference type="GO" id="GO:0007010">
    <property type="term" value="P:cytoskeleton organization"/>
    <property type="evidence" value="ECO:0007669"/>
    <property type="project" value="TreeGrafter"/>
</dbReference>
<dbReference type="Gene3D" id="1.20.900.10">
    <property type="entry name" value="Dbl homology (DH) domain"/>
    <property type="match status" value="1"/>
</dbReference>
<keyword evidence="3" id="KW-0597">Phosphoprotein</keyword>
<dbReference type="PROSITE" id="PS50178">
    <property type="entry name" value="ZF_FYVE"/>
    <property type="match status" value="1"/>
</dbReference>
<dbReference type="GO" id="GO:0046847">
    <property type="term" value="P:filopodium assembly"/>
    <property type="evidence" value="ECO:0007669"/>
    <property type="project" value="TreeGrafter"/>
</dbReference>
<dbReference type="PROSITE" id="PS50010">
    <property type="entry name" value="DH_2"/>
    <property type="match status" value="1"/>
</dbReference>
<evidence type="ECO:0000259" key="14">
    <source>
        <dbReference type="PROSITE" id="PS50178"/>
    </source>
</evidence>
<gene>
    <name evidence="15" type="ORF">EOD39_10238</name>
</gene>
<dbReference type="Proteomes" id="UP000289886">
    <property type="component" value="Unassembled WGS sequence"/>
</dbReference>
<feature type="region of interest" description="Disordered" evidence="11">
    <location>
        <begin position="48"/>
        <end position="323"/>
    </location>
</feature>
<evidence type="ECO:0000256" key="6">
    <source>
        <dbReference type="ARBA" id="ARBA00022737"/>
    </source>
</evidence>
<dbReference type="PANTHER" id="PTHR12673">
    <property type="entry name" value="FACIOGENITAL DYSPLASIA PROTEIN"/>
    <property type="match status" value="1"/>
</dbReference>
<dbReference type="InterPro" id="IPR000219">
    <property type="entry name" value="DH_dom"/>
</dbReference>
<dbReference type="Pfam" id="PF01363">
    <property type="entry name" value="FYVE"/>
    <property type="match status" value="1"/>
</dbReference>
<evidence type="ECO:0000259" key="12">
    <source>
        <dbReference type="PROSITE" id="PS50003"/>
    </source>
</evidence>
<dbReference type="GO" id="GO:0005737">
    <property type="term" value="C:cytoplasm"/>
    <property type="evidence" value="ECO:0007669"/>
    <property type="project" value="TreeGrafter"/>
</dbReference>
<dbReference type="Gene3D" id="2.30.29.30">
    <property type="entry name" value="Pleckstrin-homology domain (PH domain)/Phosphotyrosine-binding domain (PTB)"/>
    <property type="match status" value="2"/>
</dbReference>
<keyword evidence="16" id="KW-1185">Reference proteome</keyword>
<dbReference type="InterPro" id="IPR051092">
    <property type="entry name" value="FYVE_RhoGEF_PH"/>
</dbReference>
<feature type="region of interest" description="Disordered" evidence="11">
    <location>
        <begin position="709"/>
        <end position="731"/>
    </location>
</feature>
<protein>
    <submittedName>
        <fullName evidence="15">FYVE, RhoGEF and PH domain-containing protein 4</fullName>
    </submittedName>
</protein>
<evidence type="ECO:0000313" key="16">
    <source>
        <dbReference type="Proteomes" id="UP000289886"/>
    </source>
</evidence>
<evidence type="ECO:0000256" key="1">
    <source>
        <dbReference type="ARBA" id="ARBA00004245"/>
    </source>
</evidence>
<dbReference type="InterPro" id="IPR035899">
    <property type="entry name" value="DBL_dom_sf"/>
</dbReference>
<dbReference type="InterPro" id="IPR013083">
    <property type="entry name" value="Znf_RING/FYVE/PHD"/>
</dbReference>
<accession>A0A444TYB1</accession>
<comment type="caution">
    <text evidence="15">The sequence shown here is derived from an EMBL/GenBank/DDBJ whole genome shotgun (WGS) entry which is preliminary data.</text>
</comment>
<feature type="compositionally biased region" description="Polar residues" evidence="11">
    <location>
        <begin position="169"/>
        <end position="189"/>
    </location>
</feature>
<dbReference type="PANTHER" id="PTHR12673:SF98">
    <property type="entry name" value="FYVE, RHOGEF AND PH DOMAIN-CONTAINING PROTEIN 4"/>
    <property type="match status" value="1"/>
</dbReference>
<dbReference type="InterPro" id="IPR017455">
    <property type="entry name" value="Znf_FYVE-rel"/>
</dbReference>
<keyword evidence="8" id="KW-0862">Zinc</keyword>
<dbReference type="Gene3D" id="3.30.40.10">
    <property type="entry name" value="Zinc/RING finger domain, C3HC4 (zinc finger)"/>
    <property type="match status" value="1"/>
</dbReference>
<reference evidence="15 16" key="1">
    <citation type="submission" date="2019-01" db="EMBL/GenBank/DDBJ databases">
        <title>Draft Genome and Complete Hox-Cluster Characterization of the Sterlet Sturgeon (Acipenser ruthenus).</title>
        <authorList>
            <person name="Wei Q."/>
        </authorList>
    </citation>
    <scope>NUCLEOTIDE SEQUENCE [LARGE SCALE GENOMIC DNA]</scope>
    <source>
        <strain evidence="15">WHYD16114868_AA</strain>
        <tissue evidence="15">Blood</tissue>
    </source>
</reference>
<dbReference type="CDD" id="cd15741">
    <property type="entry name" value="FYVE_FGD1_2_4"/>
    <property type="match status" value="1"/>
</dbReference>
<feature type="domain" description="DH" evidence="13">
    <location>
        <begin position="335"/>
        <end position="408"/>
    </location>
</feature>
<dbReference type="FunFam" id="3.30.40.10:FF:000061">
    <property type="entry name" value="FYVE, RhoGEF and PH domain containing 1"/>
    <property type="match status" value="1"/>
</dbReference>
<dbReference type="InterPro" id="IPR001849">
    <property type="entry name" value="PH_domain"/>
</dbReference>
<dbReference type="AlphaFoldDB" id="A0A444TYB1"/>
<dbReference type="InterPro" id="IPR011993">
    <property type="entry name" value="PH-like_dom_sf"/>
</dbReference>
<dbReference type="GO" id="GO:0005856">
    <property type="term" value="C:cytoskeleton"/>
    <property type="evidence" value="ECO:0007669"/>
    <property type="project" value="UniProtKB-SubCell"/>
</dbReference>